<dbReference type="Pfam" id="PF08279">
    <property type="entry name" value="HTH_11"/>
    <property type="match status" value="1"/>
</dbReference>
<gene>
    <name evidence="5" type="ORF">RM844_17830</name>
</gene>
<evidence type="ECO:0000256" key="1">
    <source>
        <dbReference type="ARBA" id="ARBA00023015"/>
    </source>
</evidence>
<dbReference type="EMBL" id="JAVREO010000010">
    <property type="protein sequence ID" value="MDT0268145.1"/>
    <property type="molecule type" value="Genomic_DNA"/>
</dbReference>
<protein>
    <submittedName>
        <fullName evidence="5">WYL domain-containing protein</fullName>
    </submittedName>
</protein>
<organism evidence="5 6">
    <name type="scientific">Streptomyces chisholmiae</name>
    <dbReference type="NCBI Taxonomy" id="3075540"/>
    <lineage>
        <taxon>Bacteria</taxon>
        <taxon>Bacillati</taxon>
        <taxon>Actinomycetota</taxon>
        <taxon>Actinomycetes</taxon>
        <taxon>Kitasatosporales</taxon>
        <taxon>Streptomycetaceae</taxon>
        <taxon>Streptomyces</taxon>
    </lineage>
</organism>
<evidence type="ECO:0000313" key="5">
    <source>
        <dbReference type="EMBL" id="MDT0268145.1"/>
    </source>
</evidence>
<dbReference type="InterPro" id="IPR013196">
    <property type="entry name" value="HTH_11"/>
</dbReference>
<accession>A0ABU2JT47</accession>
<comment type="caution">
    <text evidence="5">The sequence shown here is derived from an EMBL/GenBank/DDBJ whole genome shotgun (WGS) entry which is preliminary data.</text>
</comment>
<feature type="domain" description="HTH deoR-type" evidence="4">
    <location>
        <begin position="3"/>
        <end position="67"/>
    </location>
</feature>
<dbReference type="InterPro" id="IPR026881">
    <property type="entry name" value="WYL_dom"/>
</dbReference>
<sequence length="332" mass="35328">MDPSARLLRLLSLLQDGRERSGAELAERLGVTARTVRRDIARLRALDYPVRALRGTAGYQLAGGAALPPLRLDEEEAVAVAVGLRTTANSSVAGIEEAAPRALAKLTGVLPARLRQRVDALGTSALHVGAAGPPVAAGTLVTLAGASRRRERLRFDYTDARGRQAVREVEPHHLVSLARHWYLIAWDLRRADWRVFRVDRLSPRGPAGPRFAPRPLPHGDPAAFLVHRLSAGLWPHRATCVLHVSAAEAAELVWPGTGVVEPVDERSCLLRVGADSVPSLVWMITSVNVDFTLVEGSDELAAALRAQAARCLRAVAGRPPAGAGAAAGEAAG</sequence>
<evidence type="ECO:0000313" key="6">
    <source>
        <dbReference type="Proteomes" id="UP001183410"/>
    </source>
</evidence>
<dbReference type="InterPro" id="IPR018356">
    <property type="entry name" value="Tscrpt_reg_HTH_DeoR_CS"/>
</dbReference>
<dbReference type="PANTHER" id="PTHR34580:SF3">
    <property type="entry name" value="PROTEIN PAFB"/>
    <property type="match status" value="1"/>
</dbReference>
<dbReference type="SUPFAM" id="SSF46785">
    <property type="entry name" value="Winged helix' DNA-binding domain"/>
    <property type="match status" value="1"/>
</dbReference>
<dbReference type="PROSITE" id="PS52050">
    <property type="entry name" value="WYL"/>
    <property type="match status" value="1"/>
</dbReference>
<dbReference type="InterPro" id="IPR036390">
    <property type="entry name" value="WH_DNA-bd_sf"/>
</dbReference>
<dbReference type="PANTHER" id="PTHR34580">
    <property type="match status" value="1"/>
</dbReference>
<keyword evidence="2" id="KW-0238">DNA-binding</keyword>
<reference evidence="6" key="1">
    <citation type="submission" date="2023-07" db="EMBL/GenBank/DDBJ databases">
        <title>30 novel species of actinomycetes from the DSMZ collection.</title>
        <authorList>
            <person name="Nouioui I."/>
        </authorList>
    </citation>
    <scope>NUCLEOTIDE SEQUENCE [LARGE SCALE GENOMIC DNA]</scope>
    <source>
        <strain evidence="6">DSM 44915</strain>
    </source>
</reference>
<dbReference type="RefSeq" id="WP_311668236.1">
    <property type="nucleotide sequence ID" value="NZ_JAVREO010000010.1"/>
</dbReference>
<proteinExistence type="predicted"/>
<dbReference type="InterPro" id="IPR051534">
    <property type="entry name" value="CBASS_pafABC_assoc_protein"/>
</dbReference>
<evidence type="ECO:0000256" key="2">
    <source>
        <dbReference type="ARBA" id="ARBA00023125"/>
    </source>
</evidence>
<keyword evidence="6" id="KW-1185">Reference proteome</keyword>
<keyword evidence="3" id="KW-0804">Transcription</keyword>
<dbReference type="Gene3D" id="1.10.10.10">
    <property type="entry name" value="Winged helix-like DNA-binding domain superfamily/Winged helix DNA-binding domain"/>
    <property type="match status" value="1"/>
</dbReference>
<dbReference type="InterPro" id="IPR036388">
    <property type="entry name" value="WH-like_DNA-bd_sf"/>
</dbReference>
<dbReference type="Proteomes" id="UP001183410">
    <property type="component" value="Unassembled WGS sequence"/>
</dbReference>
<dbReference type="PROSITE" id="PS51000">
    <property type="entry name" value="HTH_DEOR_2"/>
    <property type="match status" value="1"/>
</dbReference>
<evidence type="ECO:0000256" key="3">
    <source>
        <dbReference type="ARBA" id="ARBA00023163"/>
    </source>
</evidence>
<dbReference type="Pfam" id="PF13280">
    <property type="entry name" value="WYL"/>
    <property type="match status" value="1"/>
</dbReference>
<evidence type="ECO:0000259" key="4">
    <source>
        <dbReference type="PROSITE" id="PS51000"/>
    </source>
</evidence>
<dbReference type="PROSITE" id="PS00894">
    <property type="entry name" value="HTH_DEOR_1"/>
    <property type="match status" value="1"/>
</dbReference>
<keyword evidence="1" id="KW-0805">Transcription regulation</keyword>
<dbReference type="InterPro" id="IPR001034">
    <property type="entry name" value="DeoR_HTH"/>
</dbReference>
<name>A0ABU2JT47_9ACTN</name>